<dbReference type="InterPro" id="IPR036844">
    <property type="entry name" value="Hint_dom_sf"/>
</dbReference>
<dbReference type="PROSITE" id="PS50818">
    <property type="entry name" value="INTEIN_C_TER"/>
    <property type="match status" value="1"/>
</dbReference>
<dbReference type="EMBL" id="BLAE01000034">
    <property type="protein sequence ID" value="GES12088.1"/>
    <property type="molecule type" value="Genomic_DNA"/>
</dbReference>
<protein>
    <submittedName>
        <fullName evidence="1">Uncharacterized protein</fullName>
    </submittedName>
</protein>
<dbReference type="Proteomes" id="UP000331127">
    <property type="component" value="Unassembled WGS sequence"/>
</dbReference>
<reference evidence="1 2" key="1">
    <citation type="submission" date="2019-10" db="EMBL/GenBank/DDBJ databases">
        <title>Whole genome shotgun sequence of Acrocarpospora macrocephala NBRC 16266.</title>
        <authorList>
            <person name="Ichikawa N."/>
            <person name="Kimura A."/>
            <person name="Kitahashi Y."/>
            <person name="Komaki H."/>
            <person name="Oguchi A."/>
        </authorList>
    </citation>
    <scope>NUCLEOTIDE SEQUENCE [LARGE SCALE GENOMIC DNA]</scope>
    <source>
        <strain evidence="1 2">NBRC 16266</strain>
    </source>
</reference>
<dbReference type="InterPro" id="IPR030934">
    <property type="entry name" value="Intein_C"/>
</dbReference>
<gene>
    <name evidence="1" type="ORF">Amac_056850</name>
</gene>
<proteinExistence type="predicted"/>
<dbReference type="AlphaFoldDB" id="A0A5M3X1A8"/>
<dbReference type="Pfam" id="PF07591">
    <property type="entry name" value="PT-HINT"/>
    <property type="match status" value="1"/>
</dbReference>
<dbReference type="OrthoDB" id="582519at2"/>
<accession>A0A5M3X1A8</accession>
<dbReference type="SUPFAM" id="SSF51294">
    <property type="entry name" value="Hedgehog/intein (Hint) domain"/>
    <property type="match status" value="1"/>
</dbReference>
<keyword evidence="2" id="KW-1185">Reference proteome</keyword>
<evidence type="ECO:0000313" key="1">
    <source>
        <dbReference type="EMBL" id="GES12088.1"/>
    </source>
</evidence>
<dbReference type="RefSeq" id="WP_155357419.1">
    <property type="nucleotide sequence ID" value="NZ_BAAAHL010000030.1"/>
</dbReference>
<dbReference type="CDD" id="cd00081">
    <property type="entry name" value="Hint"/>
    <property type="match status" value="1"/>
</dbReference>
<dbReference type="Gene3D" id="2.170.16.10">
    <property type="entry name" value="Hedgehog/Intein (Hint) domain"/>
    <property type="match status" value="1"/>
</dbReference>
<name>A0A5M3X1A8_9ACTN</name>
<comment type="caution">
    <text evidence="1">The sequence shown here is derived from an EMBL/GenBank/DDBJ whole genome shotgun (WGS) entry which is preliminary data.</text>
</comment>
<evidence type="ECO:0000313" key="2">
    <source>
        <dbReference type="Proteomes" id="UP000331127"/>
    </source>
</evidence>
<organism evidence="1 2">
    <name type="scientific">Acrocarpospora macrocephala</name>
    <dbReference type="NCBI Taxonomy" id="150177"/>
    <lineage>
        <taxon>Bacteria</taxon>
        <taxon>Bacillati</taxon>
        <taxon>Actinomycetota</taxon>
        <taxon>Actinomycetes</taxon>
        <taxon>Streptosporangiales</taxon>
        <taxon>Streptosporangiaceae</taxon>
        <taxon>Acrocarpospora</taxon>
    </lineage>
</organism>
<sequence>MKKGALKCAQEQLQNAQNATDRYWNALVGVLKRLGEILSDELGLTDAFNCVTKGDLGACGDTALNILGSLLGGVAARMLARYGLPWKWKEAADLARKIGGLIAEGIGHIKNWLNSFETLKKARAKVASLTKKGDCHSFVPGTQVLMADGTRKPLEQVQIGDQVVATDPISGQTTAQPVIDVITGQGEKNLVQITIDAEGDNDHQTDVIVATDSHPFWAADQGRWFNASSLTPGMQLRTSAGTPAQITFVTSQTVSDQRVHNLSVNADHTYYVAVGWADVLVHNCPAGGADEAEDAAEAAARAAKRADQKFARNNYLDPNSDIVQNREMTVADFIGQFRGGGIKGVMPGEYLNMTVADALRAAKAAKNTRLRKLLTDGRFDKEA</sequence>